<reference evidence="2 3" key="1">
    <citation type="submission" date="2018-07" db="EMBL/GenBank/DDBJ databases">
        <title>Genomic Encyclopedia of Type Strains, Phase III (KMG-III): the genomes of soil and plant-associated and newly described type strains.</title>
        <authorList>
            <person name="Whitman W."/>
        </authorList>
    </citation>
    <scope>NUCLEOTIDE SEQUENCE [LARGE SCALE GENOMIC DNA]</scope>
    <source>
        <strain evidence="2 3">CECT 8236</strain>
    </source>
</reference>
<evidence type="ECO:0008006" key="4">
    <source>
        <dbReference type="Google" id="ProtNLM"/>
    </source>
</evidence>
<dbReference type="AlphaFoldDB" id="A0A3D9IVK1"/>
<proteinExistence type="predicted"/>
<evidence type="ECO:0000256" key="1">
    <source>
        <dbReference type="SAM" id="SignalP"/>
    </source>
</evidence>
<sequence>MSKLMKKPFMLLMLITILTMAVSGSAYAHNNGNHQSNSKNSITVSTAVSMIVKGLGLNIDTIRFIKEPKASDYYTNVKNNAPYSGDFIIAQFNGLELPKDINPAAKVTREQFSKWLFGALSHKGEFAWIDLYVSIADEKQVTSGYMDSIQKLLIAKIATLDNKQKFYPKSYMTSSVAKVMIERTAKFIKDAPKPITEPEPPVLTDVKLSSDKESDAVTKVTLSATAPHPGYGFEITGIQFAKGEAVIQWRAIQPDPDKMYPQVITEVKAVTYIPSNFKAVLSQVITTVPFPG</sequence>
<feature type="signal peptide" evidence="1">
    <location>
        <begin position="1"/>
        <end position="28"/>
    </location>
</feature>
<gene>
    <name evidence="2" type="ORF">DFP95_101335</name>
</gene>
<feature type="chain" id="PRO_5017754684" description="S-layer family protein" evidence="1">
    <location>
        <begin position="29"/>
        <end position="292"/>
    </location>
</feature>
<comment type="caution">
    <text evidence="2">The sequence shown here is derived from an EMBL/GenBank/DDBJ whole genome shotgun (WGS) entry which is preliminary data.</text>
</comment>
<evidence type="ECO:0000313" key="3">
    <source>
        <dbReference type="Proteomes" id="UP000256869"/>
    </source>
</evidence>
<keyword evidence="1" id="KW-0732">Signal</keyword>
<protein>
    <recommendedName>
        <fullName evidence="4">S-layer family protein</fullName>
    </recommendedName>
</protein>
<organism evidence="2 3">
    <name type="scientific">Cohnella lupini</name>
    <dbReference type="NCBI Taxonomy" id="1294267"/>
    <lineage>
        <taxon>Bacteria</taxon>
        <taxon>Bacillati</taxon>
        <taxon>Bacillota</taxon>
        <taxon>Bacilli</taxon>
        <taxon>Bacillales</taxon>
        <taxon>Paenibacillaceae</taxon>
        <taxon>Cohnella</taxon>
    </lineage>
</organism>
<dbReference type="RefSeq" id="WP_115990816.1">
    <property type="nucleotide sequence ID" value="NZ_QRDY01000001.1"/>
</dbReference>
<keyword evidence="3" id="KW-1185">Reference proteome</keyword>
<evidence type="ECO:0000313" key="2">
    <source>
        <dbReference type="EMBL" id="RED65840.1"/>
    </source>
</evidence>
<dbReference type="OrthoDB" id="1738667at2"/>
<dbReference type="Proteomes" id="UP000256869">
    <property type="component" value="Unassembled WGS sequence"/>
</dbReference>
<name>A0A3D9IVK1_9BACL</name>
<dbReference type="EMBL" id="QRDY01000001">
    <property type="protein sequence ID" value="RED65840.1"/>
    <property type="molecule type" value="Genomic_DNA"/>
</dbReference>
<accession>A0A3D9IVK1</accession>